<gene>
    <name evidence="2" type="ORF">ABGN05_10495</name>
</gene>
<evidence type="ECO:0000313" key="2">
    <source>
        <dbReference type="EMBL" id="MEX0406092.1"/>
    </source>
</evidence>
<accession>A0ABV3SH69</accession>
<comment type="caution">
    <text evidence="2">The sequence shown here is derived from an EMBL/GenBank/DDBJ whole genome shotgun (WGS) entry which is preliminary data.</text>
</comment>
<organism evidence="2 3">
    <name type="scientific">Aquibium pacificus</name>
    <dbReference type="NCBI Taxonomy" id="3153579"/>
    <lineage>
        <taxon>Bacteria</taxon>
        <taxon>Pseudomonadati</taxon>
        <taxon>Pseudomonadota</taxon>
        <taxon>Alphaproteobacteria</taxon>
        <taxon>Hyphomicrobiales</taxon>
        <taxon>Phyllobacteriaceae</taxon>
        <taxon>Aquibium</taxon>
    </lineage>
</organism>
<dbReference type="Proteomes" id="UP001556692">
    <property type="component" value="Unassembled WGS sequence"/>
</dbReference>
<reference evidence="2 3" key="1">
    <citation type="submission" date="2024-05" db="EMBL/GenBank/DDBJ databases">
        <authorList>
            <person name="Jiang F."/>
        </authorList>
    </citation>
    <scope>NUCLEOTIDE SEQUENCE [LARGE SCALE GENOMIC DNA]</scope>
    <source>
        <strain evidence="2 3">LZ166</strain>
    </source>
</reference>
<proteinExistence type="predicted"/>
<evidence type="ECO:0000256" key="1">
    <source>
        <dbReference type="SAM" id="SignalP"/>
    </source>
</evidence>
<feature type="chain" id="PRO_5046161450" evidence="1">
    <location>
        <begin position="25"/>
        <end position="206"/>
    </location>
</feature>
<name>A0ABV3SH69_9HYPH</name>
<keyword evidence="3" id="KW-1185">Reference proteome</keyword>
<dbReference type="EMBL" id="JBDPGJ010000002">
    <property type="protein sequence ID" value="MEX0406092.1"/>
    <property type="molecule type" value="Genomic_DNA"/>
</dbReference>
<evidence type="ECO:0000313" key="3">
    <source>
        <dbReference type="Proteomes" id="UP001556692"/>
    </source>
</evidence>
<sequence>MVARMAGCAGALAGLFLGAMPAAADGIVSAYTKIDADTTCTTFAAASADDGGDWANMVCDGYRGYPVFLYYGDARESLFYGFAPGGDLAPAWESFDAFNSTGPTVEWRIETAGEHQIPFATIHRWFVSDPEGGDEQIEVLVVAKVGQPAEREGCAVGYVVATGNDNANEKARHIADNVVRDFVCDADQPTIEQGTVPVPSFNRTAN</sequence>
<feature type="signal peptide" evidence="1">
    <location>
        <begin position="1"/>
        <end position="24"/>
    </location>
</feature>
<protein>
    <submittedName>
        <fullName evidence="2">Uncharacterized protein</fullName>
    </submittedName>
</protein>
<keyword evidence="1" id="KW-0732">Signal</keyword>